<dbReference type="Gene3D" id="3.60.15.10">
    <property type="entry name" value="Ribonuclease Z/Hydroxyacylglutathione hydrolase-like"/>
    <property type="match status" value="1"/>
</dbReference>
<dbReference type="Pfam" id="PF12706">
    <property type="entry name" value="Lactamase_B_2"/>
    <property type="match status" value="1"/>
</dbReference>
<keyword evidence="4" id="KW-1185">Reference proteome</keyword>
<accession>A0A1H9XHF8</accession>
<dbReference type="SMART" id="SM00849">
    <property type="entry name" value="Lactamase_B"/>
    <property type="match status" value="1"/>
</dbReference>
<dbReference type="STRING" id="155974.SAMN04487818_11593"/>
<organism evidence="3 4">
    <name type="scientific">Actinokineospora terrae</name>
    <dbReference type="NCBI Taxonomy" id="155974"/>
    <lineage>
        <taxon>Bacteria</taxon>
        <taxon>Bacillati</taxon>
        <taxon>Actinomycetota</taxon>
        <taxon>Actinomycetes</taxon>
        <taxon>Pseudonocardiales</taxon>
        <taxon>Pseudonocardiaceae</taxon>
        <taxon>Actinokineospora</taxon>
    </lineage>
</organism>
<sequence length="247" mass="26738">MVLIVLGCVTPLPSPRQPCSGYLVSEGDTYVILDYGSGTFATLQTYLAPGEVTALWISHMHPDHFADLLAWSNWALNTENARRIPVYGPPGWARRLDQMLTDDSGLVDGIFEVHELHDHHTVVHGSLTLAARAVEHSVPGFGVRVEGPTARLAYSGDAEPCPALTDLARDADLFVCEAGTTSPSRYHTALEQAVHTAITAGAKHCCSPTSHQHWIPTRGPPRRAWRPQAPSRAGSGVRISEADRIGL</sequence>
<dbReference type="InterPro" id="IPR001279">
    <property type="entry name" value="Metallo-B-lactamas"/>
</dbReference>
<gene>
    <name evidence="3" type="ORF">SAMN04487818_11593</name>
</gene>
<dbReference type="PANTHER" id="PTHR46018:SF4">
    <property type="entry name" value="METALLO-HYDROLASE YHFI-RELATED"/>
    <property type="match status" value="1"/>
</dbReference>
<dbReference type="Proteomes" id="UP000199051">
    <property type="component" value="Unassembled WGS sequence"/>
</dbReference>
<dbReference type="RefSeq" id="WP_092785752.1">
    <property type="nucleotide sequence ID" value="NZ_FOGI01000015.1"/>
</dbReference>
<feature type="domain" description="Metallo-beta-lactamase" evidence="2">
    <location>
        <begin position="18"/>
        <end position="204"/>
    </location>
</feature>
<proteinExistence type="predicted"/>
<dbReference type="AlphaFoldDB" id="A0A1H9XHF8"/>
<reference evidence="4" key="1">
    <citation type="submission" date="2016-10" db="EMBL/GenBank/DDBJ databases">
        <authorList>
            <person name="Varghese N."/>
            <person name="Submissions S."/>
        </authorList>
    </citation>
    <scope>NUCLEOTIDE SEQUENCE [LARGE SCALE GENOMIC DNA]</scope>
    <source>
        <strain evidence="4">DSM 44260</strain>
    </source>
</reference>
<evidence type="ECO:0000313" key="4">
    <source>
        <dbReference type="Proteomes" id="UP000199051"/>
    </source>
</evidence>
<dbReference type="GO" id="GO:0042781">
    <property type="term" value="F:3'-tRNA processing endoribonuclease activity"/>
    <property type="evidence" value="ECO:0007669"/>
    <property type="project" value="TreeGrafter"/>
</dbReference>
<dbReference type="InterPro" id="IPR036866">
    <property type="entry name" value="RibonucZ/Hydroxyglut_hydro"/>
</dbReference>
<evidence type="ECO:0000259" key="2">
    <source>
        <dbReference type="SMART" id="SM00849"/>
    </source>
</evidence>
<dbReference type="PANTHER" id="PTHR46018">
    <property type="entry name" value="ZINC PHOSPHODIESTERASE ELAC PROTEIN 1"/>
    <property type="match status" value="1"/>
</dbReference>
<evidence type="ECO:0000256" key="1">
    <source>
        <dbReference type="SAM" id="MobiDB-lite"/>
    </source>
</evidence>
<evidence type="ECO:0000313" key="3">
    <source>
        <dbReference type="EMBL" id="SES45471.1"/>
    </source>
</evidence>
<dbReference type="SUPFAM" id="SSF56281">
    <property type="entry name" value="Metallo-hydrolase/oxidoreductase"/>
    <property type="match status" value="1"/>
</dbReference>
<dbReference type="CDD" id="cd07716">
    <property type="entry name" value="RNaseZ_short-form-like_MBL-fold"/>
    <property type="match status" value="1"/>
</dbReference>
<feature type="region of interest" description="Disordered" evidence="1">
    <location>
        <begin position="209"/>
        <end position="247"/>
    </location>
</feature>
<name>A0A1H9XHF8_9PSEU</name>
<protein>
    <submittedName>
        <fullName evidence="3">Ribonuclease BN, tRNA processing enzyme</fullName>
    </submittedName>
</protein>
<dbReference type="EMBL" id="FOGI01000015">
    <property type="protein sequence ID" value="SES45471.1"/>
    <property type="molecule type" value="Genomic_DNA"/>
</dbReference>